<evidence type="ECO:0000313" key="4">
    <source>
        <dbReference type="WBParaSite" id="PSAMB.scaffold8441size6227.g31440.t1"/>
    </source>
</evidence>
<dbReference type="GO" id="GO:0031902">
    <property type="term" value="C:late endosome membrane"/>
    <property type="evidence" value="ECO:0007669"/>
    <property type="project" value="TreeGrafter"/>
</dbReference>
<dbReference type="PANTHER" id="PTHR46121:SF3">
    <property type="entry name" value="STEROIDOGENIC ACUTE REGULATORY-LIKE PROTEIN 1"/>
    <property type="match status" value="1"/>
</dbReference>
<organism evidence="2 4">
    <name type="scientific">Plectus sambesii</name>
    <dbReference type="NCBI Taxonomy" id="2011161"/>
    <lineage>
        <taxon>Eukaryota</taxon>
        <taxon>Metazoa</taxon>
        <taxon>Ecdysozoa</taxon>
        <taxon>Nematoda</taxon>
        <taxon>Chromadorea</taxon>
        <taxon>Plectida</taxon>
        <taxon>Plectina</taxon>
        <taxon>Plectoidea</taxon>
        <taxon>Plectidae</taxon>
        <taxon>Plectus</taxon>
    </lineage>
</organism>
<dbReference type="SUPFAM" id="SSF55961">
    <property type="entry name" value="Bet v1-like"/>
    <property type="match status" value="1"/>
</dbReference>
<dbReference type="SMART" id="SM00234">
    <property type="entry name" value="START"/>
    <property type="match status" value="1"/>
</dbReference>
<accession>A0A914XJ31</accession>
<evidence type="ECO:0000259" key="1">
    <source>
        <dbReference type="PROSITE" id="PS50848"/>
    </source>
</evidence>
<reference evidence="3 4" key="1">
    <citation type="submission" date="2022-11" db="UniProtKB">
        <authorList>
            <consortium name="WormBaseParasite"/>
        </authorList>
    </citation>
    <scope>IDENTIFICATION</scope>
</reference>
<dbReference type="PANTHER" id="PTHR46121">
    <property type="entry name" value="STEROIDOGENIC ACUTE REGULATORY PROTEIN-LIKE"/>
    <property type="match status" value="1"/>
</dbReference>
<dbReference type="PRINTS" id="PR00978">
    <property type="entry name" value="STARPROTEIN"/>
</dbReference>
<dbReference type="Gene3D" id="3.30.530.20">
    <property type="match status" value="1"/>
</dbReference>
<protein>
    <submittedName>
        <fullName evidence="3 4">START domain-containing protein</fullName>
    </submittedName>
</protein>
<dbReference type="GO" id="GO:0005789">
    <property type="term" value="C:endoplasmic reticulum membrane"/>
    <property type="evidence" value="ECO:0007669"/>
    <property type="project" value="TreeGrafter"/>
</dbReference>
<dbReference type="Pfam" id="PF01852">
    <property type="entry name" value="START"/>
    <property type="match status" value="1"/>
</dbReference>
<keyword evidence="2" id="KW-1185">Reference proteome</keyword>
<sequence length="234" mass="26492">MFDELYGVSETLINDTEENRTAYKAAFDALKESVELFDSKDYKTKNGWKKEAEDQGDVVYSKYMSYGKLFALHAELNISPEELFKDQWEGVEQLPEWNTNVEEGKNVAPLGSQSDITYQAMTDMMIIKGRDFVGSRIWRKIGDSYLLIGTGVVHSLMPERKGKVRGFLHLGAGKFSPVPGDPSKTSLEYLMSMEFKGIIPKAIINTVTARMMIADVALTRKHIEDITKEEKEQS</sequence>
<dbReference type="WBParaSite" id="PSAMB.scaffold8441size6227.g31440.t1">
    <property type="protein sequence ID" value="PSAMB.scaffold8441size6227.g31440.t1"/>
    <property type="gene ID" value="PSAMB.scaffold8441size6227.g31440"/>
</dbReference>
<feature type="domain" description="START" evidence="1">
    <location>
        <begin position="45"/>
        <end position="228"/>
    </location>
</feature>
<evidence type="ECO:0000313" key="2">
    <source>
        <dbReference type="Proteomes" id="UP000887566"/>
    </source>
</evidence>
<dbReference type="AlphaFoldDB" id="A0A914XJ31"/>
<dbReference type="GO" id="GO:0140284">
    <property type="term" value="C:endoplasmic reticulum-endosome membrane contact site"/>
    <property type="evidence" value="ECO:0007669"/>
    <property type="project" value="TreeGrafter"/>
</dbReference>
<dbReference type="InterPro" id="IPR023393">
    <property type="entry name" value="START-like_dom_sf"/>
</dbReference>
<dbReference type="GO" id="GO:0008289">
    <property type="term" value="F:lipid binding"/>
    <property type="evidence" value="ECO:0007669"/>
    <property type="project" value="InterPro"/>
</dbReference>
<dbReference type="InterPro" id="IPR002913">
    <property type="entry name" value="START_lipid-bd_dom"/>
</dbReference>
<evidence type="ECO:0000313" key="3">
    <source>
        <dbReference type="WBParaSite" id="PSAMB.scaffold835size40643.g9043.t1"/>
    </source>
</evidence>
<dbReference type="WBParaSite" id="PSAMB.scaffold835size40643.g9043.t1">
    <property type="protein sequence ID" value="PSAMB.scaffold835size40643.g9043.t1"/>
    <property type="gene ID" value="PSAMB.scaffold835size40643.g9043"/>
</dbReference>
<name>A0A914XJ31_9BILA</name>
<dbReference type="Proteomes" id="UP000887566">
    <property type="component" value="Unplaced"/>
</dbReference>
<dbReference type="GO" id="GO:0099044">
    <property type="term" value="P:vesicle tethering to endoplasmic reticulum"/>
    <property type="evidence" value="ECO:0007669"/>
    <property type="project" value="TreeGrafter"/>
</dbReference>
<proteinExistence type="predicted"/>
<dbReference type="InterPro" id="IPR000799">
    <property type="entry name" value="StAR-like"/>
</dbReference>
<dbReference type="InterPro" id="IPR051869">
    <property type="entry name" value="STARD3"/>
</dbReference>
<dbReference type="GO" id="GO:0005765">
    <property type="term" value="C:lysosomal membrane"/>
    <property type="evidence" value="ECO:0007669"/>
    <property type="project" value="TreeGrafter"/>
</dbReference>
<dbReference type="PROSITE" id="PS50848">
    <property type="entry name" value="START"/>
    <property type="match status" value="1"/>
</dbReference>